<accession>A0A520KEJ8</accession>
<dbReference type="Proteomes" id="UP000317265">
    <property type="component" value="Unassembled WGS sequence"/>
</dbReference>
<dbReference type="EMBL" id="QNVI01000028">
    <property type="protein sequence ID" value="TDA39383.1"/>
    <property type="molecule type" value="Genomic_DNA"/>
</dbReference>
<dbReference type="FunFam" id="3.40.50.10860:FF:000003">
    <property type="entry name" value="Glutamate dehydrogenase"/>
    <property type="match status" value="1"/>
</dbReference>
<evidence type="ECO:0000256" key="7">
    <source>
        <dbReference type="PIRSR" id="PIRSR000185-3"/>
    </source>
</evidence>
<feature type="active site" description="Proton donor" evidence="5">
    <location>
        <position position="105"/>
    </location>
</feature>
<dbReference type="PIRSF" id="PIRSF000185">
    <property type="entry name" value="Glu_DH"/>
    <property type="match status" value="1"/>
</dbReference>
<sequence length="414" mass="46085">MYERNPYEMALEQLNKCAKIMNLDPNAHEILKYPKRVLCVYIPVRMDNGTIKVFKGFRSQHNDALGPFKGGVRYHPNVTMEEVMALSMWMTWKCSVVGLPYGGGKGGVICNPKEMSIGEIERLSRGYFYAISRIIGPEIDIPAGDVNTSSREMAWFMDEYSKWKGYNVPGAVTGKPVNIGGSEGRTESTGLGVAIVGREAAKKLNIDLKNAKVVVQGFGNVGYYSAYFMEKLGCKIVGISDSRGGIYNRYGLSVDAVLEFKKKTGSVVNYPGAEVVSNEELLERECDILIPAALENQITEKNANRIKAKLILEGANGPTTPEADDILHKKGVMVVPDILANAGGVSVSYFEWVQNLQGYYWSKEEVFDKLDKLLVKAFNRVYETYCNYNVDMRMAAYICAISRVVDAMKTRGWI</sequence>
<feature type="binding site" evidence="6">
    <location>
        <position position="348"/>
    </location>
    <ligand>
        <name>substrate</name>
    </ligand>
</feature>
<dbReference type="SUPFAM" id="SSF53223">
    <property type="entry name" value="Aminoacid dehydrogenase-like, N-terminal domain"/>
    <property type="match status" value="1"/>
</dbReference>
<feature type="site" description="Important for catalysis" evidence="7">
    <location>
        <position position="145"/>
    </location>
</feature>
<keyword evidence="3 4" id="KW-0560">Oxidoreductase</keyword>
<feature type="domain" description="Glutamate/phenylalanine/leucine/valine/L-tryptophan dehydrogenase C-terminal" evidence="9">
    <location>
        <begin position="182"/>
        <end position="412"/>
    </location>
</feature>
<name>A0A520KEJ8_9CREN</name>
<comment type="subunit">
    <text evidence="2">Homohexamer.</text>
</comment>
<dbReference type="PANTHER" id="PTHR11606:SF13">
    <property type="entry name" value="GLUTAMATE DEHYDROGENASE 1, MITOCHONDRIAL"/>
    <property type="match status" value="1"/>
</dbReference>
<dbReference type="SUPFAM" id="SSF51735">
    <property type="entry name" value="NAD(P)-binding Rossmann-fold domains"/>
    <property type="match status" value="1"/>
</dbReference>
<reference evidence="11 13" key="1">
    <citation type="journal article" date="2019" name="Nat. Microbiol.">
        <title>Expanding anaerobic alkane metabolism in the domain of Archaea.</title>
        <authorList>
            <person name="Wang Y."/>
            <person name="Wegener G."/>
            <person name="Hou J."/>
            <person name="Wang F."/>
            <person name="Xiao X."/>
        </authorList>
    </citation>
    <scope>NUCLEOTIDE SEQUENCE [LARGE SCALE GENOMIC DNA]</scope>
    <source>
        <strain evidence="11">WYZ-LMO11</strain>
    </source>
</reference>
<evidence type="ECO:0000256" key="6">
    <source>
        <dbReference type="PIRSR" id="PIRSR000185-2"/>
    </source>
</evidence>
<keyword evidence="6" id="KW-0520">NAD</keyword>
<comment type="similarity">
    <text evidence="1 4 8">Belongs to the Glu/Leu/Phe/Val dehydrogenases family.</text>
</comment>
<dbReference type="InterPro" id="IPR006097">
    <property type="entry name" value="Glu/Leu/Phe/Val/Trp_DH_dimer"/>
</dbReference>
<proteinExistence type="inferred from homology"/>
<dbReference type="PRINTS" id="PR00082">
    <property type="entry name" value="GLFDHDRGNASE"/>
</dbReference>
<dbReference type="Gene3D" id="3.40.50.720">
    <property type="entry name" value="NAD(P)-binding Rossmann-like Domain"/>
    <property type="match status" value="1"/>
</dbReference>
<dbReference type="PROSITE" id="PS00074">
    <property type="entry name" value="GLFV_DEHYDROGENASE"/>
    <property type="match status" value="1"/>
</dbReference>
<feature type="binding site" evidence="6">
    <location>
        <position position="144"/>
    </location>
    <ligand>
        <name>substrate</name>
    </ligand>
</feature>
<evidence type="ECO:0000313" key="11">
    <source>
        <dbReference type="EMBL" id="TDA39383.1"/>
    </source>
</evidence>
<evidence type="ECO:0000256" key="1">
    <source>
        <dbReference type="ARBA" id="ARBA00006382"/>
    </source>
</evidence>
<evidence type="ECO:0000256" key="2">
    <source>
        <dbReference type="ARBA" id="ARBA00011643"/>
    </source>
</evidence>
<keyword evidence="6" id="KW-0547">Nucleotide-binding</keyword>
<dbReference type="InterPro" id="IPR033524">
    <property type="entry name" value="Glu/Leu/Phe/Val_DH_AS"/>
</dbReference>
<dbReference type="GO" id="GO:0000166">
    <property type="term" value="F:nucleotide binding"/>
    <property type="evidence" value="ECO:0007669"/>
    <property type="project" value="UniProtKB-KW"/>
</dbReference>
<dbReference type="CDD" id="cd01076">
    <property type="entry name" value="NAD_bind_1_Glu_DH"/>
    <property type="match status" value="1"/>
</dbReference>
<comment type="caution">
    <text evidence="10">The sequence shown here is derived from an EMBL/GenBank/DDBJ whole genome shotgun (WGS) entry which is preliminary data.</text>
</comment>
<dbReference type="InterPro" id="IPR006096">
    <property type="entry name" value="Glu/Leu/Phe/Val/Trp_DH_C"/>
</dbReference>
<gene>
    <name evidence="11" type="ORF">DSO09_02340</name>
    <name evidence="10" type="ORF">EF809_05020</name>
</gene>
<evidence type="ECO:0000256" key="3">
    <source>
        <dbReference type="ARBA" id="ARBA00023002"/>
    </source>
</evidence>
<reference evidence="10 12" key="2">
    <citation type="journal article" date="2019" name="Nat. Microbiol.">
        <title>Wide diversity of methane and short-chain alkane metabolisms in uncultured archaea.</title>
        <authorList>
            <person name="Borrel G."/>
            <person name="Adam P.S."/>
            <person name="McKay L.J."/>
            <person name="Chen L.X."/>
            <person name="Sierra-Garcia I.N."/>
            <person name="Sieber C.M."/>
            <person name="Letourneur Q."/>
            <person name="Ghozlane A."/>
            <person name="Andersen G.L."/>
            <person name="Li W.J."/>
            <person name="Hallam S.J."/>
            <person name="Muyzer G."/>
            <person name="de Oliveira V.M."/>
            <person name="Inskeep W.P."/>
            <person name="Banfield J.F."/>
            <person name="Gribaldo S."/>
        </authorList>
    </citation>
    <scope>NUCLEOTIDE SEQUENCE [LARGE SCALE GENOMIC DNA]</scope>
    <source>
        <strain evidence="10">Verst-YHS</strain>
    </source>
</reference>
<dbReference type="Gene3D" id="3.40.50.10860">
    <property type="entry name" value="Leucine Dehydrogenase, chain A, domain 1"/>
    <property type="match status" value="1"/>
</dbReference>
<evidence type="ECO:0000259" key="9">
    <source>
        <dbReference type="SMART" id="SM00839"/>
    </source>
</evidence>
<evidence type="ECO:0000256" key="8">
    <source>
        <dbReference type="RuleBase" id="RU004417"/>
    </source>
</evidence>
<dbReference type="Pfam" id="PF00208">
    <property type="entry name" value="ELFV_dehydrog"/>
    <property type="match status" value="1"/>
</dbReference>
<feature type="binding site" evidence="6">
    <location>
        <position position="93"/>
    </location>
    <ligand>
        <name>substrate</name>
    </ligand>
</feature>
<evidence type="ECO:0000313" key="12">
    <source>
        <dbReference type="Proteomes" id="UP000316080"/>
    </source>
</evidence>
<feature type="binding site" evidence="6">
    <location>
        <position position="220"/>
    </location>
    <ligand>
        <name>NAD(+)</name>
        <dbReference type="ChEBI" id="CHEBI:57540"/>
    </ligand>
</feature>
<dbReference type="InterPro" id="IPR006095">
    <property type="entry name" value="Glu/Leu/Phe/Val/Trp_DH"/>
</dbReference>
<protein>
    <recommendedName>
        <fullName evidence="4">Glutamate dehydrogenase</fullName>
    </recommendedName>
</protein>
<evidence type="ECO:0000256" key="5">
    <source>
        <dbReference type="PIRSR" id="PIRSR000185-1"/>
    </source>
</evidence>
<feature type="binding site" evidence="6">
    <location>
        <position position="69"/>
    </location>
    <ligand>
        <name>substrate</name>
    </ligand>
</feature>
<dbReference type="Pfam" id="PF02812">
    <property type="entry name" value="ELFV_dehydrog_N"/>
    <property type="match status" value="1"/>
</dbReference>
<feature type="binding site" evidence="6">
    <location>
        <position position="189"/>
    </location>
    <ligand>
        <name>NAD(+)</name>
        <dbReference type="ChEBI" id="CHEBI:57540"/>
    </ligand>
</feature>
<dbReference type="InterPro" id="IPR014362">
    <property type="entry name" value="Glu_DH"/>
</dbReference>
<dbReference type="InterPro" id="IPR036291">
    <property type="entry name" value="NAD(P)-bd_dom_sf"/>
</dbReference>
<dbReference type="AlphaFoldDB" id="A0A520KEJ8"/>
<organism evidence="10 12">
    <name type="scientific">Thermoproteota archaeon</name>
    <dbReference type="NCBI Taxonomy" id="2056631"/>
    <lineage>
        <taxon>Archaea</taxon>
        <taxon>Thermoproteota</taxon>
    </lineage>
</organism>
<dbReference type="GO" id="GO:0006538">
    <property type="term" value="P:L-glutamate catabolic process"/>
    <property type="evidence" value="ECO:0007669"/>
    <property type="project" value="TreeGrafter"/>
</dbReference>
<evidence type="ECO:0000313" key="10">
    <source>
        <dbReference type="EMBL" id="RZN55545.1"/>
    </source>
</evidence>
<dbReference type="InterPro" id="IPR046346">
    <property type="entry name" value="Aminoacid_DH-like_N_sf"/>
</dbReference>
<dbReference type="InterPro" id="IPR033922">
    <property type="entry name" value="NAD_bind_Glu_DH"/>
</dbReference>
<dbReference type="GO" id="GO:0004352">
    <property type="term" value="F:glutamate dehydrogenase (NAD+) activity"/>
    <property type="evidence" value="ECO:0007669"/>
    <property type="project" value="TreeGrafter"/>
</dbReference>
<dbReference type="PANTHER" id="PTHR11606">
    <property type="entry name" value="GLUTAMATE DEHYDROGENASE"/>
    <property type="match status" value="1"/>
</dbReference>
<dbReference type="EMBL" id="RXIH01000041">
    <property type="protein sequence ID" value="RZN55545.1"/>
    <property type="molecule type" value="Genomic_DNA"/>
</dbReference>
<dbReference type="SMART" id="SM00839">
    <property type="entry name" value="ELFV_dehydrog"/>
    <property type="match status" value="1"/>
</dbReference>
<evidence type="ECO:0000256" key="4">
    <source>
        <dbReference type="PIRNR" id="PIRNR000185"/>
    </source>
</evidence>
<dbReference type="Proteomes" id="UP000316080">
    <property type="component" value="Unassembled WGS sequence"/>
</dbReference>
<evidence type="ECO:0000313" key="13">
    <source>
        <dbReference type="Proteomes" id="UP000317265"/>
    </source>
</evidence>